<name>A0A0R2U0Q3_9GAMM</name>
<keyword evidence="1" id="KW-1133">Transmembrane helix</keyword>
<dbReference type="AlphaFoldDB" id="A0A0R2U0Q3"/>
<dbReference type="Gene3D" id="1.25.40.10">
    <property type="entry name" value="Tetratricopeptide repeat domain"/>
    <property type="match status" value="1"/>
</dbReference>
<feature type="transmembrane region" description="Helical" evidence="1">
    <location>
        <begin position="16"/>
        <end position="36"/>
    </location>
</feature>
<reference evidence="2 3" key="1">
    <citation type="submission" date="2015-10" db="EMBL/GenBank/DDBJ databases">
        <title>Metagenome-Assembled Genomes uncover a global brackish microbiome.</title>
        <authorList>
            <person name="Hugerth L.W."/>
            <person name="Larsson J."/>
            <person name="Alneberg J."/>
            <person name="Lindh M.V."/>
            <person name="Legrand C."/>
            <person name="Pinhassi J."/>
            <person name="Andersson A.F."/>
        </authorList>
    </citation>
    <scope>NUCLEOTIDE SEQUENCE [LARGE SCALE GENOMIC DNA]</scope>
    <source>
        <strain evidence="2">BACL26 MAG-121220-bin70</strain>
    </source>
</reference>
<keyword evidence="1" id="KW-0812">Transmembrane</keyword>
<keyword evidence="1" id="KW-0472">Membrane</keyword>
<comment type="caution">
    <text evidence="2">The sequence shown here is derived from an EMBL/GenBank/DDBJ whole genome shotgun (WGS) entry which is preliminary data.</text>
</comment>
<gene>
    <name evidence="2" type="ORF">ABS24_06215</name>
</gene>
<protein>
    <submittedName>
        <fullName evidence="2">Uncharacterized protein</fullName>
    </submittedName>
</protein>
<sequence>MTNEPKSNNQNKTQKLVITVLLLLVVAIVVLLPNYVSEPWVADDNQTNVSPPIATVSPSTTAEKTKYRQDAQSVLAEIINIRDRLKNQAVERWGNLEFRLALQGIDQGDEQYRYGDYQKAIETYQLSLAQMKDLQSVVQQKLLQAKNISLTAIESAAGESDSKLAINMADLAIAIAPNDQDAQILADRASNLDQLMALLAKGRDSREQNNLASAKAAYEEAVALDTRHLAAAAALLATKQSITEQNFRNHMSDGFVALNKLDFEQAFTAFRLAGVIHPDHPSVQQALNQVTTEQSQQLVDQQMIEAAKFAQQEQWHEALAIYQQLLLTDNSLTDAKVGKISVSIRATLDRQIATLLDDPLSLAASRVFYKGKSLLADAKGIINPGPRLRRQIDQLDKALQSSQIPVAVIIQSDNLTQITLYKVADLGIFQQTSISLKPGLYVAAGQRAGYRDIRVEFE</sequence>
<feature type="non-terminal residue" evidence="2">
    <location>
        <position position="458"/>
    </location>
</feature>
<dbReference type="SUPFAM" id="SSF48452">
    <property type="entry name" value="TPR-like"/>
    <property type="match status" value="1"/>
</dbReference>
<evidence type="ECO:0000256" key="1">
    <source>
        <dbReference type="SAM" id="Phobius"/>
    </source>
</evidence>
<dbReference type="Proteomes" id="UP000051213">
    <property type="component" value="Unassembled WGS sequence"/>
</dbReference>
<dbReference type="EMBL" id="LICA01000314">
    <property type="protein sequence ID" value="KRO92654.1"/>
    <property type="molecule type" value="Genomic_DNA"/>
</dbReference>
<proteinExistence type="predicted"/>
<evidence type="ECO:0000313" key="3">
    <source>
        <dbReference type="Proteomes" id="UP000051213"/>
    </source>
</evidence>
<evidence type="ECO:0000313" key="2">
    <source>
        <dbReference type="EMBL" id="KRO92654.1"/>
    </source>
</evidence>
<organism evidence="2 3">
    <name type="scientific">SAR92 bacterium BACL26 MAG-121220-bin70</name>
    <dbReference type="NCBI Taxonomy" id="1655626"/>
    <lineage>
        <taxon>Bacteria</taxon>
        <taxon>Pseudomonadati</taxon>
        <taxon>Pseudomonadota</taxon>
        <taxon>Gammaproteobacteria</taxon>
        <taxon>Cellvibrionales</taxon>
        <taxon>Porticoccaceae</taxon>
        <taxon>SAR92 clade</taxon>
    </lineage>
</organism>
<accession>A0A0R2U0Q3</accession>
<dbReference type="InterPro" id="IPR011990">
    <property type="entry name" value="TPR-like_helical_dom_sf"/>
</dbReference>